<dbReference type="EMBL" id="MWPZ01000008">
    <property type="protein sequence ID" value="TIC92572.1"/>
    <property type="molecule type" value="Genomic_DNA"/>
</dbReference>
<comment type="caution">
    <text evidence="2">The sequence shown here is derived from an EMBL/GenBank/DDBJ whole genome shotgun (WGS) entry which is preliminary data.</text>
</comment>
<reference evidence="2 3" key="1">
    <citation type="journal article" date="2019" name="Genome Biol. Evol.">
        <title>Genomic Plasticity Mediated by Transposable Elements in the Plant Pathogenic Fungus Colletotrichum higginsianum.</title>
        <authorList>
            <person name="Tsushima A."/>
            <person name="Gan P."/>
            <person name="Kumakura N."/>
            <person name="Narusaka M."/>
            <person name="Takano Y."/>
            <person name="Narusaka Y."/>
            <person name="Shirasu K."/>
        </authorList>
    </citation>
    <scope>NUCLEOTIDE SEQUENCE [LARGE SCALE GENOMIC DNA]</scope>
    <source>
        <strain evidence="2 3">MAFF305635-RFP</strain>
    </source>
</reference>
<evidence type="ECO:0000313" key="2">
    <source>
        <dbReference type="EMBL" id="TIC92572.1"/>
    </source>
</evidence>
<feature type="chain" id="PRO_5020191779" evidence="1">
    <location>
        <begin position="19"/>
        <end position="102"/>
    </location>
</feature>
<dbReference type="OrthoDB" id="5320111at2759"/>
<feature type="signal peptide" evidence="1">
    <location>
        <begin position="1"/>
        <end position="18"/>
    </location>
</feature>
<protein>
    <submittedName>
        <fullName evidence="2">Uncharacterized protein</fullName>
    </submittedName>
</protein>
<keyword evidence="1" id="KW-0732">Signal</keyword>
<accession>A0A4T0VK65</accession>
<gene>
    <name evidence="2" type="ORF">CH35J_009950</name>
</gene>
<sequence>MKLSITALVSILPALSWACATYQFCLCGNSDGSFHEEATKKMCKSKLGTYMQFDDGRHYCIAGVANAGIAGAQPLLFNNCAVRKMCNNYGSTGDSNCWGKTW</sequence>
<proteinExistence type="predicted"/>
<dbReference type="AlphaFoldDB" id="A0A4T0VK65"/>
<dbReference type="Proteomes" id="UP000305883">
    <property type="component" value="Unassembled WGS sequence"/>
</dbReference>
<name>A0A4T0VK65_9PEZI</name>
<organism evidence="2 3">
    <name type="scientific">Colletotrichum higginsianum</name>
    <dbReference type="NCBI Taxonomy" id="80884"/>
    <lineage>
        <taxon>Eukaryota</taxon>
        <taxon>Fungi</taxon>
        <taxon>Dikarya</taxon>
        <taxon>Ascomycota</taxon>
        <taxon>Pezizomycotina</taxon>
        <taxon>Sordariomycetes</taxon>
        <taxon>Hypocreomycetidae</taxon>
        <taxon>Glomerellales</taxon>
        <taxon>Glomerellaceae</taxon>
        <taxon>Colletotrichum</taxon>
        <taxon>Colletotrichum destructivum species complex</taxon>
    </lineage>
</organism>
<evidence type="ECO:0000313" key="3">
    <source>
        <dbReference type="Proteomes" id="UP000305883"/>
    </source>
</evidence>
<evidence type="ECO:0000256" key="1">
    <source>
        <dbReference type="SAM" id="SignalP"/>
    </source>
</evidence>